<dbReference type="EMBL" id="LKHV01000011">
    <property type="protein sequence ID" value="KRG17835.1"/>
    <property type="molecule type" value="Genomic_DNA"/>
</dbReference>
<evidence type="ECO:0000313" key="3">
    <source>
        <dbReference type="EMBL" id="MCS5709058.1"/>
    </source>
</evidence>
<name>A0A0Q9YAV6_9GAMM</name>
<dbReference type="RefSeq" id="WP_057625065.1">
    <property type="nucleotide sequence ID" value="NZ_LKHV02000001.1"/>
</dbReference>
<evidence type="ECO:0000313" key="4">
    <source>
        <dbReference type="Proteomes" id="UP000051494"/>
    </source>
</evidence>
<dbReference type="PATRIC" id="fig|1590042.3.peg.1998"/>
<dbReference type="AlphaFoldDB" id="A0A0Q9YAV6"/>
<comment type="caution">
    <text evidence="2">The sequence shown here is derived from an EMBL/GenBank/DDBJ whole genome shotgun (WGS) entry which is preliminary data.</text>
</comment>
<feature type="region of interest" description="Disordered" evidence="1">
    <location>
        <begin position="1"/>
        <end position="20"/>
    </location>
</feature>
<keyword evidence="4" id="KW-1185">Reference proteome</keyword>
<gene>
    <name evidence="3" type="ORF">CC99x_009095</name>
    <name evidence="2" type="ORF">CC99x_01958</name>
</gene>
<dbReference type="PANTHER" id="PTHR21525">
    <property type="entry name" value="MOTILE SPERM PROTEIN"/>
    <property type="match status" value="1"/>
</dbReference>
<dbReference type="EMBL" id="LKHV02000001">
    <property type="protein sequence ID" value="MCS5709058.1"/>
    <property type="molecule type" value="Genomic_DNA"/>
</dbReference>
<reference evidence="2" key="1">
    <citation type="submission" date="2015-09" db="EMBL/GenBank/DDBJ databases">
        <title>Draft Genome Sequences of Two Novel Amoeba-resistant Intranuclear Bacteria, Candidatus Berkiella cookevillensis and Candidatus Berkiella aquae.</title>
        <authorList>
            <person name="Mehari Y.T."/>
            <person name="Arivett B.A."/>
            <person name="Farone A.L."/>
            <person name="Gunderson J.H."/>
            <person name="Farone M.B."/>
        </authorList>
    </citation>
    <scope>NUCLEOTIDE SEQUENCE [LARGE SCALE GENOMIC DNA]</scope>
    <source>
        <strain evidence="2">CC99</strain>
    </source>
</reference>
<evidence type="ECO:0000313" key="2">
    <source>
        <dbReference type="EMBL" id="KRG17835.1"/>
    </source>
</evidence>
<proteinExistence type="predicted"/>
<protein>
    <submittedName>
        <fullName evidence="2">Uncharacterized protein</fullName>
    </submittedName>
</protein>
<organism evidence="2">
    <name type="scientific">Candidatus Berkiella cookevillensis</name>
    <dbReference type="NCBI Taxonomy" id="437022"/>
    <lineage>
        <taxon>Bacteria</taxon>
        <taxon>Pseudomonadati</taxon>
        <taxon>Pseudomonadota</taxon>
        <taxon>Gammaproteobacteria</taxon>
        <taxon>Candidatus Berkiellales</taxon>
        <taxon>Candidatus Berkiellaceae</taxon>
        <taxon>Candidatus Berkiella</taxon>
    </lineage>
</organism>
<reference evidence="3" key="2">
    <citation type="journal article" date="2016" name="Genome Announc.">
        <title>Draft Genome Sequences of Two Novel Amoeba-Resistant Intranuclear Bacteria, 'Candidatus Berkiella cookevillensis' and 'Candidatus Berkiella aquae'.</title>
        <authorList>
            <person name="Mehari Y.T."/>
            <person name="Arivett B.A."/>
            <person name="Farone A.L."/>
            <person name="Gunderson J.H."/>
            <person name="Farone M.B."/>
        </authorList>
    </citation>
    <scope>NUCLEOTIDE SEQUENCE</scope>
    <source>
        <strain evidence="3">CC99</strain>
    </source>
</reference>
<dbReference type="Proteomes" id="UP000051494">
    <property type="component" value="Unassembled WGS sequence"/>
</dbReference>
<accession>A0A0Q9YAV6</accession>
<evidence type="ECO:0000256" key="1">
    <source>
        <dbReference type="SAM" id="MobiDB-lite"/>
    </source>
</evidence>
<reference evidence="3" key="3">
    <citation type="submission" date="2021-06" db="EMBL/GenBank/DDBJ databases">
        <title>Genomic Description and Analysis of Intracellular Bacteria, Candidatus Berkiella cookevillensis and Candidatus Berkiella aquae.</title>
        <authorList>
            <person name="Kidane D.T."/>
            <person name="Mehari Y.T."/>
            <person name="Rice F.C."/>
            <person name="Arivett B.A."/>
            <person name="Farone A.L."/>
            <person name="Berk S.G."/>
            <person name="Farone M.B."/>
        </authorList>
    </citation>
    <scope>NUCLEOTIDE SEQUENCE</scope>
    <source>
        <strain evidence="3">CC99</strain>
    </source>
</reference>
<feature type="compositionally biased region" description="Basic and acidic residues" evidence="1">
    <location>
        <begin position="8"/>
        <end position="20"/>
    </location>
</feature>
<sequence>MPSFWGSAKEKGSKVVEEHATAETGQSLLSVVANWLGGVFRSKAEESDSDRLGRKAFVQTEEDAALEEARLEAIDAQQERFTRPRESVSEKIEAKAWRRSQRTGQTENRARLGARGRHYLDQPLDFFSPQSILLFQNTLADKQNQIKLLTEKYLRNKSINLFDKNLVLNELPEGTIREEYNILWQECNELERKIHQTQEYQQHNNQWQLWNDGELPGESVRRKIVNAALGTMPSWISKIPIVGRVASIGLEAYTQFKLSIDEVVDASRNIFASTRRKTAIGRIVGTLVGSLAGAAATGGALALLGSVVPVIGTAIGGATGLVLGAVAGAAAGGPVGSEIFNYFSTKSKRLSIERDYQMDYVKLKNLRKVYGLDEDIILKMYSYLSNQIKIVGANSDRGKALLDLRTKALDEGRQNALSKLCVYLLGQEKVLRAGLYDLGIESVHLQQQKVDLLRVRRALEEEKSALADKEAAYANQLGEHPLLKSLQVIKDKYNIQLSLSEMIESFQSYPVDSDLASSAIIEENRRLQEQLGLSTMQTDEFVLMMLENGMPDEDAAKEAQILLEASPTEQWMQKWEENVAQLTQNQDAEGGLRLRRYEMESERNGIVNLLEEFKSPSEFIATSKYTGKNQKIWIYGEMMRSNLVQGDPISQLFETVKDNNGHVLKKNVEVGKERQTQQVDVLRVKDVRSFGLNEYPVLDIEQKEKVKAEFRESMRAHAFEEAKSEILRHDDSFWKRGFEDRNKKIIRDRLVDDSKKINPMERLFVVIDKDIPDLIQKMKVFENPSDASTLNNECKKIIFELQKMEQIFPDIKEFTIDKIQALQDMQFLLDYVAIHEVYVRRDLAQPHESPLQDLFPYTEHGMVQHLQDKDGKLIESDVRNEVTKRMENIVLPSRMLERLDAFASINKFVPEEFARHWKMTGQLGCKAEVDEVIKRLNTVRQLQNQYIELRERKATLPPQFVFDVIVANNDLNSAFTKLKDRANQNEETWGKVQEAEWHYLDLIADYQRVIQSLVNMPLPNQAEIQQFRFAVALPRETERKIDIAEANIEAQAQVAAPSKEELRERGRFNLMSQMRQRQRGKKEEAQPIAVVHNAAHAEVVGAGVKIRILEKAEMISAVSLGARKNKVTSSQAIPDGIEFTFENSPSKLMMKQDANDGFATLLMEPEALLNESSARDILIEQIAAYADAVKKDPSLPKEVTVLAGENVDIASFIYYYAKQAGLEPVLQKDNLSKEARQEVVSRYNEYMQLKDSGEEPQIKLENRRQSLKVN</sequence>
<dbReference type="PANTHER" id="PTHR21525:SF9">
    <property type="entry name" value="CHANNEL_COLICIN DOMAIN-CONTAINING PROTEIN"/>
    <property type="match status" value="1"/>
</dbReference>